<proteinExistence type="predicted"/>
<protein>
    <submittedName>
        <fullName evidence="2">Uncharacterized protein</fullName>
    </submittedName>
</protein>
<keyword evidence="3" id="KW-1185">Reference proteome</keyword>
<evidence type="ECO:0000256" key="1">
    <source>
        <dbReference type="SAM" id="SignalP"/>
    </source>
</evidence>
<organism evidence="2 3">
    <name type="scientific">Glarea lozoyensis (strain ATCC 20868 / MF5171)</name>
    <dbReference type="NCBI Taxonomy" id="1116229"/>
    <lineage>
        <taxon>Eukaryota</taxon>
        <taxon>Fungi</taxon>
        <taxon>Dikarya</taxon>
        <taxon>Ascomycota</taxon>
        <taxon>Pezizomycotina</taxon>
        <taxon>Leotiomycetes</taxon>
        <taxon>Helotiales</taxon>
        <taxon>Helotiaceae</taxon>
        <taxon>Glarea</taxon>
    </lineage>
</organism>
<feature type="chain" id="PRO_5004519986" evidence="1">
    <location>
        <begin position="19"/>
        <end position="744"/>
    </location>
</feature>
<accession>S3E1E4</accession>
<dbReference type="AlphaFoldDB" id="S3E1E4"/>
<reference evidence="2 3" key="1">
    <citation type="journal article" date="2013" name="BMC Genomics">
        <title>Genomics-driven discovery of the pneumocandin biosynthetic gene cluster in the fungus Glarea lozoyensis.</title>
        <authorList>
            <person name="Chen L."/>
            <person name="Yue Q."/>
            <person name="Zhang X."/>
            <person name="Xiang M."/>
            <person name="Wang C."/>
            <person name="Li S."/>
            <person name="Che Y."/>
            <person name="Ortiz-Lopez F.J."/>
            <person name="Bills G.F."/>
            <person name="Liu X."/>
            <person name="An Z."/>
        </authorList>
    </citation>
    <scope>NUCLEOTIDE SEQUENCE [LARGE SCALE GENOMIC DNA]</scope>
    <source>
        <strain evidence="3">ATCC 20868 / MF5171</strain>
    </source>
</reference>
<name>S3E1E4_GLAL2</name>
<sequence length="744" mass="81342">MLFRSLYLLAIGLSGTLALPNPPVYPTLAIPSTVPKPTPSKPCLKMFCPLNGLAVWDKEFKKCTCRPLPNPVERLRSELEQRQFDAQSCFKLIKCANGYVANWDEKTKNCGCIPDPSVICLTATECVSGSHPVWNSKKKTCSCVPNYEEPVEPVDPVTICLAATTCSFGSNPVWNSEKKTCTCEANTIDPATCPTIKCSSGFHPLYHPETKQCSCEPNVPDPSTCSNIRCASGTTPFWVAETNTCICKITNPIPPACPKIKCQEGNHVVYHPEAKTCTCDIDCPDLMCLVTTTPSYNYTTNICSCVKIPGMEGTPTIPPTIKQRDILPPATPCTDMMCVDEKFPKFNTTTQTCECVWQAGLEPNPDGALCPDTMCVAEKEPIYNTTNGLCYCDWLPDFWYKRTPRPVTLPVESVESNENPPKPTLSPPKPTCPLMICISEMRPVYSPAEGKCKCEWIPGLQPSPISTKTRYPLPSPSKTKYPLPHPTVGCPDLLCIAEKTAVRDPSTGACGCVWIEGFEPVKERGLDERKAPKDLCAGWACIAEMIPTPNFKTQSCNCVWIPGFGPTSNEERTVDERVAPKDLCANLSCIAEMIPTPDYERRSCGCQWLPGFGPTRREKRNVERREAESVPACFNVTSNSWLTCPDPMERPRWEGGRCVCDSTSSSTLLTASPPTPTPPNPTAPATYTIPTTSKVVATTKLPGGGGTGGMCRGVYCISEQHPVFDPERGRCVCVWIEGFGPVGS</sequence>
<dbReference type="KEGG" id="glz:GLAREA_07421"/>
<dbReference type="RefSeq" id="XP_008080300.1">
    <property type="nucleotide sequence ID" value="XM_008082109.1"/>
</dbReference>
<dbReference type="GeneID" id="19466474"/>
<feature type="signal peptide" evidence="1">
    <location>
        <begin position="1"/>
        <end position="18"/>
    </location>
</feature>
<keyword evidence="1" id="KW-0732">Signal</keyword>
<dbReference type="HOGENOM" id="CLU_373398_0_0_1"/>
<dbReference type="OrthoDB" id="3449344at2759"/>
<dbReference type="EMBL" id="KE145359">
    <property type="protein sequence ID" value="EPE32288.1"/>
    <property type="molecule type" value="Genomic_DNA"/>
</dbReference>
<evidence type="ECO:0000313" key="3">
    <source>
        <dbReference type="Proteomes" id="UP000016922"/>
    </source>
</evidence>
<evidence type="ECO:0000313" key="2">
    <source>
        <dbReference type="EMBL" id="EPE32288.1"/>
    </source>
</evidence>
<gene>
    <name evidence="2" type="ORF">GLAREA_07421</name>
</gene>
<dbReference type="Proteomes" id="UP000016922">
    <property type="component" value="Unassembled WGS sequence"/>
</dbReference>